<comment type="caution">
    <text evidence="1">The sequence shown here is derived from an EMBL/GenBank/DDBJ whole genome shotgun (WGS) entry which is preliminary data.</text>
</comment>
<accession>A0A8T1N8Y0</accession>
<name>A0A8T1N8Y0_CARIL</name>
<protein>
    <submittedName>
        <fullName evidence="1">Uncharacterized protein</fullName>
    </submittedName>
</protein>
<dbReference type="Proteomes" id="UP000811609">
    <property type="component" value="Chromosome 16"/>
</dbReference>
<dbReference type="EMBL" id="CM031824">
    <property type="protein sequence ID" value="KAG6625650.1"/>
    <property type="molecule type" value="Genomic_DNA"/>
</dbReference>
<sequence length="65" mass="7738">MKVAFDELMLQDVVCILIYLRFKLARIDIIGRFEKKGFHLKVHDGAIVKARWEVELPQQQQQQQK</sequence>
<dbReference type="AlphaFoldDB" id="A0A8T1N8Y0"/>
<proteinExistence type="predicted"/>
<evidence type="ECO:0000313" key="2">
    <source>
        <dbReference type="Proteomes" id="UP000811609"/>
    </source>
</evidence>
<reference evidence="1" key="1">
    <citation type="submission" date="2020-12" db="EMBL/GenBank/DDBJ databases">
        <title>WGS assembly of Carya illinoinensis cv. Pawnee.</title>
        <authorList>
            <person name="Platts A."/>
            <person name="Shu S."/>
            <person name="Wright S."/>
            <person name="Barry K."/>
            <person name="Edger P."/>
            <person name="Pires J.C."/>
            <person name="Schmutz J."/>
        </authorList>
    </citation>
    <scope>NUCLEOTIDE SEQUENCE</scope>
    <source>
        <tissue evidence="1">Leaf</tissue>
    </source>
</reference>
<gene>
    <name evidence="1" type="ORF">CIPAW_16G112800</name>
</gene>
<evidence type="ECO:0000313" key="1">
    <source>
        <dbReference type="EMBL" id="KAG6625650.1"/>
    </source>
</evidence>
<organism evidence="1 2">
    <name type="scientific">Carya illinoinensis</name>
    <name type="common">Pecan</name>
    <dbReference type="NCBI Taxonomy" id="32201"/>
    <lineage>
        <taxon>Eukaryota</taxon>
        <taxon>Viridiplantae</taxon>
        <taxon>Streptophyta</taxon>
        <taxon>Embryophyta</taxon>
        <taxon>Tracheophyta</taxon>
        <taxon>Spermatophyta</taxon>
        <taxon>Magnoliopsida</taxon>
        <taxon>eudicotyledons</taxon>
        <taxon>Gunneridae</taxon>
        <taxon>Pentapetalae</taxon>
        <taxon>rosids</taxon>
        <taxon>fabids</taxon>
        <taxon>Fagales</taxon>
        <taxon>Juglandaceae</taxon>
        <taxon>Carya</taxon>
    </lineage>
</organism>
<keyword evidence="2" id="KW-1185">Reference proteome</keyword>